<feature type="compositionally biased region" description="Polar residues" evidence="1">
    <location>
        <begin position="27"/>
        <end position="39"/>
    </location>
</feature>
<organism evidence="2 3">
    <name type="scientific">Elysia marginata</name>
    <dbReference type="NCBI Taxonomy" id="1093978"/>
    <lineage>
        <taxon>Eukaryota</taxon>
        <taxon>Metazoa</taxon>
        <taxon>Spiralia</taxon>
        <taxon>Lophotrochozoa</taxon>
        <taxon>Mollusca</taxon>
        <taxon>Gastropoda</taxon>
        <taxon>Heterobranchia</taxon>
        <taxon>Euthyneura</taxon>
        <taxon>Panpulmonata</taxon>
        <taxon>Sacoglossa</taxon>
        <taxon>Placobranchoidea</taxon>
        <taxon>Plakobranchidae</taxon>
        <taxon>Elysia</taxon>
    </lineage>
</organism>
<feature type="compositionally biased region" description="Polar residues" evidence="1">
    <location>
        <begin position="105"/>
        <end position="115"/>
    </location>
</feature>
<feature type="compositionally biased region" description="Polar residues" evidence="1">
    <location>
        <begin position="75"/>
        <end position="84"/>
    </location>
</feature>
<comment type="caution">
    <text evidence="2">The sequence shown here is derived from an EMBL/GenBank/DDBJ whole genome shotgun (WGS) entry which is preliminary data.</text>
</comment>
<protein>
    <submittedName>
        <fullName evidence="2">Uncharacterized protein</fullName>
    </submittedName>
</protein>
<sequence length="126" mass="15010">MDTKTYKLTRQRQSRQTRKPRIKLRTATKTSHTPDSQINHGRKFHRRMVEPVVREDDWKRHSKQTRKPRIKLRTATKTSHSSVQHIKIIVKKQNSTRQLQRKEQSYNIPSHNATFASEFPPLSEKS</sequence>
<proteinExistence type="predicted"/>
<name>A0AAV4ISY4_9GAST</name>
<reference evidence="2 3" key="1">
    <citation type="journal article" date="2021" name="Elife">
        <title>Chloroplast acquisition without the gene transfer in kleptoplastic sea slugs, Plakobranchus ocellatus.</title>
        <authorList>
            <person name="Maeda T."/>
            <person name="Takahashi S."/>
            <person name="Yoshida T."/>
            <person name="Shimamura S."/>
            <person name="Takaki Y."/>
            <person name="Nagai Y."/>
            <person name="Toyoda A."/>
            <person name="Suzuki Y."/>
            <person name="Arimoto A."/>
            <person name="Ishii H."/>
            <person name="Satoh N."/>
            <person name="Nishiyama T."/>
            <person name="Hasebe M."/>
            <person name="Maruyama T."/>
            <person name="Minagawa J."/>
            <person name="Obokata J."/>
            <person name="Shigenobu S."/>
        </authorList>
    </citation>
    <scope>NUCLEOTIDE SEQUENCE [LARGE SCALE GENOMIC DNA]</scope>
</reference>
<feature type="compositionally biased region" description="Basic residues" evidence="1">
    <location>
        <begin position="7"/>
        <end position="26"/>
    </location>
</feature>
<feature type="compositionally biased region" description="Basic residues" evidence="1">
    <location>
        <begin position="60"/>
        <end position="74"/>
    </location>
</feature>
<dbReference type="AlphaFoldDB" id="A0AAV4ISY4"/>
<dbReference type="Proteomes" id="UP000762676">
    <property type="component" value="Unassembled WGS sequence"/>
</dbReference>
<evidence type="ECO:0000313" key="2">
    <source>
        <dbReference type="EMBL" id="GFS13230.1"/>
    </source>
</evidence>
<evidence type="ECO:0000313" key="3">
    <source>
        <dbReference type="Proteomes" id="UP000762676"/>
    </source>
</evidence>
<evidence type="ECO:0000256" key="1">
    <source>
        <dbReference type="SAM" id="MobiDB-lite"/>
    </source>
</evidence>
<feature type="compositionally biased region" description="Basic and acidic residues" evidence="1">
    <location>
        <begin position="47"/>
        <end position="59"/>
    </location>
</feature>
<accession>A0AAV4ISY4</accession>
<dbReference type="EMBL" id="BMAT01006464">
    <property type="protein sequence ID" value="GFS13230.1"/>
    <property type="molecule type" value="Genomic_DNA"/>
</dbReference>
<feature type="region of interest" description="Disordered" evidence="1">
    <location>
        <begin position="1"/>
        <end position="126"/>
    </location>
</feature>
<gene>
    <name evidence="2" type="ORF">ElyMa_003132000</name>
</gene>
<keyword evidence="3" id="KW-1185">Reference proteome</keyword>